<evidence type="ECO:0000256" key="2">
    <source>
        <dbReference type="SAM" id="Phobius"/>
    </source>
</evidence>
<accession>A0ABV1M7I8</accession>
<keyword evidence="2" id="KW-0812">Transmembrane</keyword>
<protein>
    <submittedName>
        <fullName evidence="3">DUF2798 domain-containing protein</fullName>
    </submittedName>
</protein>
<organism evidence="3 4">
    <name type="scientific">Vogesella oryzagri</name>
    <dbReference type="NCBI Taxonomy" id="3160864"/>
    <lineage>
        <taxon>Bacteria</taxon>
        <taxon>Pseudomonadati</taxon>
        <taxon>Pseudomonadota</taxon>
        <taxon>Betaproteobacteria</taxon>
        <taxon>Neisseriales</taxon>
        <taxon>Chromobacteriaceae</taxon>
        <taxon>Vogesella</taxon>
    </lineage>
</organism>
<keyword evidence="2" id="KW-0472">Membrane</keyword>
<evidence type="ECO:0000256" key="1">
    <source>
        <dbReference type="SAM" id="MobiDB-lite"/>
    </source>
</evidence>
<feature type="region of interest" description="Disordered" evidence="1">
    <location>
        <begin position="1"/>
        <end position="25"/>
    </location>
</feature>
<evidence type="ECO:0000313" key="4">
    <source>
        <dbReference type="Proteomes" id="UP001433638"/>
    </source>
</evidence>
<dbReference type="EMBL" id="JBEFLD010000009">
    <property type="protein sequence ID" value="MEQ6292178.1"/>
    <property type="molecule type" value="Genomic_DNA"/>
</dbReference>
<dbReference type="Pfam" id="PF11391">
    <property type="entry name" value="DUF2798"/>
    <property type="match status" value="1"/>
</dbReference>
<feature type="transmembrane region" description="Helical" evidence="2">
    <location>
        <begin position="352"/>
        <end position="375"/>
    </location>
</feature>
<proteinExistence type="predicted"/>
<comment type="caution">
    <text evidence="3">The sequence shown here is derived from an EMBL/GenBank/DDBJ whole genome shotgun (WGS) entry which is preliminary data.</text>
</comment>
<gene>
    <name evidence="3" type="ORF">ABNW52_16300</name>
</gene>
<reference evidence="3" key="1">
    <citation type="submission" date="2024-06" db="EMBL/GenBank/DDBJ databases">
        <title>Genome sequence of Vogesella sp. MAHUQ-64.</title>
        <authorList>
            <person name="Huq M.A."/>
        </authorList>
    </citation>
    <scope>NUCLEOTIDE SEQUENCE</scope>
    <source>
        <strain evidence="3">MAHUQ-64</strain>
    </source>
</reference>
<feature type="transmembrane region" description="Helical" evidence="2">
    <location>
        <begin position="320"/>
        <end position="340"/>
    </location>
</feature>
<keyword evidence="4" id="KW-1185">Reference proteome</keyword>
<dbReference type="Proteomes" id="UP001433638">
    <property type="component" value="Unassembled WGS sequence"/>
</dbReference>
<dbReference type="InterPro" id="IPR021529">
    <property type="entry name" value="DUF2798"/>
</dbReference>
<keyword evidence="2" id="KW-1133">Transmembrane helix</keyword>
<name>A0ABV1M7I8_9NEIS</name>
<sequence length="386" mass="43846">MTEGVPTNVPTSLNDEHSAQSEGFQEQLPHAEEQLGKPMLELEPFTSGLLDLSRQQRNLLLLRPLFFLELNKQRIGSDTNGDQGLFEGIDTHYLALSVLDFMMEATTIQMGCLFEEALDHLKKVAHSMKPALSEKNATRVADVVLDALWNRGREFNSDYFDAPTRSTKFIRFRLIEGEPSGIEDRYHYRPTPEGYLVYLGMLDLSVEDSQELMAKMLDLLVQRGRFEAALEVAKRARKLSIEYRQLIRDRLSRAYRAPGSINWSREMSGKLNDARQHVQARQAEDQRMEESVAWSAYGELMNSSQSVFGFRKLPAQHASIVMPFFLSILMTCIVSLISTLRGVGWHAGVPHIWLGAWGISWLIAFPVLLLVLPLVRRLTLLVVRTA</sequence>
<dbReference type="RefSeq" id="WP_349590086.1">
    <property type="nucleotide sequence ID" value="NZ_JBEFLD010000009.1"/>
</dbReference>
<evidence type="ECO:0000313" key="3">
    <source>
        <dbReference type="EMBL" id="MEQ6292178.1"/>
    </source>
</evidence>